<dbReference type="PANTHER" id="PTHR45626:SF22">
    <property type="entry name" value="DNA REPAIR PROTEIN RAD5"/>
    <property type="match status" value="1"/>
</dbReference>
<keyword evidence="3" id="KW-0067">ATP-binding</keyword>
<keyword evidence="7" id="KW-1185">Reference proteome</keyword>
<dbReference type="InterPro" id="IPR014001">
    <property type="entry name" value="Helicase_ATP-bd"/>
</dbReference>
<dbReference type="EMBL" id="JAADJG010000034">
    <property type="protein sequence ID" value="KAF4457142.1"/>
    <property type="molecule type" value="Genomic_DNA"/>
</dbReference>
<feature type="compositionally biased region" description="Basic residues" evidence="4">
    <location>
        <begin position="1"/>
        <end position="10"/>
    </location>
</feature>
<protein>
    <submittedName>
        <fullName evidence="6">DNA repair protein rad5</fullName>
    </submittedName>
</protein>
<evidence type="ECO:0000256" key="2">
    <source>
        <dbReference type="ARBA" id="ARBA00022801"/>
    </source>
</evidence>
<dbReference type="GO" id="GO:0008094">
    <property type="term" value="F:ATP-dependent activity, acting on DNA"/>
    <property type="evidence" value="ECO:0007669"/>
    <property type="project" value="TreeGrafter"/>
</dbReference>
<dbReference type="PROSITE" id="PS51192">
    <property type="entry name" value="HELICASE_ATP_BIND_1"/>
    <property type="match status" value="1"/>
</dbReference>
<accession>A0A8H4PE13</accession>
<dbReference type="Gene3D" id="3.40.50.10810">
    <property type="entry name" value="Tandem AAA-ATPase domain"/>
    <property type="match status" value="1"/>
</dbReference>
<evidence type="ECO:0000256" key="3">
    <source>
        <dbReference type="ARBA" id="ARBA00022840"/>
    </source>
</evidence>
<gene>
    <name evidence="6" type="ORF">F53441_930</name>
</gene>
<dbReference type="SUPFAM" id="SSF52540">
    <property type="entry name" value="P-loop containing nucleoside triphosphate hydrolases"/>
    <property type="match status" value="1"/>
</dbReference>
<dbReference type="CDD" id="cd18008">
    <property type="entry name" value="DEXDc_SHPRH-like"/>
    <property type="match status" value="1"/>
</dbReference>
<dbReference type="GO" id="GO:0016787">
    <property type="term" value="F:hydrolase activity"/>
    <property type="evidence" value="ECO:0007669"/>
    <property type="project" value="UniProtKB-KW"/>
</dbReference>
<evidence type="ECO:0000256" key="4">
    <source>
        <dbReference type="SAM" id="MobiDB-lite"/>
    </source>
</evidence>
<dbReference type="InterPro" id="IPR027417">
    <property type="entry name" value="P-loop_NTPase"/>
</dbReference>
<name>A0A8H4PE13_9HYPO</name>
<dbReference type="OrthoDB" id="448448at2759"/>
<dbReference type="SMART" id="SM00487">
    <property type="entry name" value="DEXDc"/>
    <property type="match status" value="1"/>
</dbReference>
<dbReference type="InterPro" id="IPR000330">
    <property type="entry name" value="SNF2_N"/>
</dbReference>
<sequence>MEPTAKRRKLAPTTSDHLSEASSSPFSLEGTSEQGISISSPLETQNNPDISSGDIICFGMLLNIPTLKSQPGSPPSEDVEVRHGGEIFSTTSNALRGTESMEMDLRIFSIDSFAKTGSRQYTLQAILYGDEDLGDGLKEILRGQNLFLQDPWGANRDAVYINPQRYCNSPGIRTSDFHITTNDTKATEEQINPTDFLAEFTSGDVLSETQPSQHVKTTLKAHQKQALSFMLSRERGWNLETRDADIWSLIQNNRQTAHEFINNVNGSSQYVSPPDFRGGIIADNMGSGKTLSMIALIAHDRILFARTSAVAKWRPTIVIVPPPLLNNWLNELSSHLYDAEFKWTVHHGQSKITDGKELQGIDIVLTTYPTVATEWRNKGRQSVLFSNYWHRVILDEAHNIKNPSTATTKAVYEIASARRWAEPILIPDKTTFNEEIKSKLSSGGEEEGINRLKRLLGFLMLRRTNSVILPDRKDFVRTVEFDVYEQAAYEQAAETTLECIDSSLRARNAKSGYTNALQKINTLRRICNLGHLNSGDFQQDASLMREDIWDQPTAQRALDQFPMLGLNSIHPLAT</sequence>
<dbReference type="Proteomes" id="UP000605986">
    <property type="component" value="Unassembled WGS sequence"/>
</dbReference>
<feature type="compositionally biased region" description="Polar residues" evidence="4">
    <location>
        <begin position="12"/>
        <end position="47"/>
    </location>
</feature>
<proteinExistence type="predicted"/>
<evidence type="ECO:0000259" key="5">
    <source>
        <dbReference type="PROSITE" id="PS51192"/>
    </source>
</evidence>
<dbReference type="GO" id="GO:0005634">
    <property type="term" value="C:nucleus"/>
    <property type="evidence" value="ECO:0007669"/>
    <property type="project" value="TreeGrafter"/>
</dbReference>
<evidence type="ECO:0000313" key="7">
    <source>
        <dbReference type="Proteomes" id="UP000605986"/>
    </source>
</evidence>
<dbReference type="InterPro" id="IPR038718">
    <property type="entry name" value="SNF2-like_sf"/>
</dbReference>
<dbReference type="Pfam" id="PF00176">
    <property type="entry name" value="SNF2-rel_dom"/>
    <property type="match status" value="2"/>
</dbReference>
<organism evidence="6 7">
    <name type="scientific">Fusarium austroafricanum</name>
    <dbReference type="NCBI Taxonomy" id="2364996"/>
    <lineage>
        <taxon>Eukaryota</taxon>
        <taxon>Fungi</taxon>
        <taxon>Dikarya</taxon>
        <taxon>Ascomycota</taxon>
        <taxon>Pezizomycotina</taxon>
        <taxon>Sordariomycetes</taxon>
        <taxon>Hypocreomycetidae</taxon>
        <taxon>Hypocreales</taxon>
        <taxon>Nectriaceae</taxon>
        <taxon>Fusarium</taxon>
        <taxon>Fusarium concolor species complex</taxon>
    </lineage>
</organism>
<reference evidence="6" key="1">
    <citation type="submission" date="2020-01" db="EMBL/GenBank/DDBJ databases">
        <title>Identification and distribution of gene clusters putatively required for synthesis of sphingolipid metabolism inhibitors in phylogenetically diverse species of the filamentous fungus Fusarium.</title>
        <authorList>
            <person name="Kim H.-S."/>
            <person name="Busman M."/>
            <person name="Brown D.W."/>
            <person name="Divon H."/>
            <person name="Uhlig S."/>
            <person name="Proctor R.H."/>
        </authorList>
    </citation>
    <scope>NUCLEOTIDE SEQUENCE</scope>
    <source>
        <strain evidence="6">NRRL 53441</strain>
    </source>
</reference>
<dbReference type="InterPro" id="IPR002464">
    <property type="entry name" value="DNA/RNA_helicase_DEAH_CS"/>
</dbReference>
<keyword evidence="1" id="KW-0547">Nucleotide-binding</keyword>
<feature type="domain" description="Helicase ATP-binding" evidence="5">
    <location>
        <begin position="270"/>
        <end position="449"/>
    </location>
</feature>
<dbReference type="PROSITE" id="PS00690">
    <property type="entry name" value="DEAH_ATP_HELICASE"/>
    <property type="match status" value="1"/>
</dbReference>
<dbReference type="GO" id="GO:0006281">
    <property type="term" value="P:DNA repair"/>
    <property type="evidence" value="ECO:0007669"/>
    <property type="project" value="TreeGrafter"/>
</dbReference>
<keyword evidence="2" id="KW-0378">Hydrolase</keyword>
<dbReference type="InterPro" id="IPR050628">
    <property type="entry name" value="SNF2_RAD54_helicase_TF"/>
</dbReference>
<dbReference type="GO" id="GO:0005524">
    <property type="term" value="F:ATP binding"/>
    <property type="evidence" value="ECO:0007669"/>
    <property type="project" value="UniProtKB-KW"/>
</dbReference>
<comment type="caution">
    <text evidence="6">The sequence shown here is derived from an EMBL/GenBank/DDBJ whole genome shotgun (WGS) entry which is preliminary data.</text>
</comment>
<evidence type="ECO:0000256" key="1">
    <source>
        <dbReference type="ARBA" id="ARBA00022741"/>
    </source>
</evidence>
<dbReference type="PANTHER" id="PTHR45626">
    <property type="entry name" value="TRANSCRIPTION TERMINATION FACTOR 2-RELATED"/>
    <property type="match status" value="1"/>
</dbReference>
<dbReference type="AlphaFoldDB" id="A0A8H4PE13"/>
<feature type="region of interest" description="Disordered" evidence="4">
    <location>
        <begin position="1"/>
        <end position="47"/>
    </location>
</feature>
<evidence type="ECO:0000313" key="6">
    <source>
        <dbReference type="EMBL" id="KAF4457142.1"/>
    </source>
</evidence>